<dbReference type="InterPro" id="IPR041677">
    <property type="entry name" value="DNA2/NAM7_AAA_11"/>
</dbReference>
<evidence type="ECO:0000259" key="12">
    <source>
        <dbReference type="Pfam" id="PF13087"/>
    </source>
</evidence>
<dbReference type="OrthoDB" id="6513042at2759"/>
<dbReference type="InterPro" id="IPR041679">
    <property type="entry name" value="DNA2/NAM7-like_C"/>
</dbReference>
<dbReference type="InterPro" id="IPR027417">
    <property type="entry name" value="P-loop_NTPase"/>
</dbReference>
<dbReference type="PANTHER" id="PTHR45418:SF1">
    <property type="entry name" value="CANCER_TESTIS ANTIGEN 55"/>
    <property type="match status" value="1"/>
</dbReference>
<dbReference type="GO" id="GO:0005737">
    <property type="term" value="C:cytoplasm"/>
    <property type="evidence" value="ECO:0007669"/>
    <property type="project" value="UniProtKB-SubCell"/>
</dbReference>
<dbReference type="GO" id="GO:0031047">
    <property type="term" value="P:regulatory ncRNA-mediated gene silencing"/>
    <property type="evidence" value="ECO:0007669"/>
    <property type="project" value="UniProtKB-KW"/>
</dbReference>
<dbReference type="Pfam" id="PF13086">
    <property type="entry name" value="AAA_11"/>
    <property type="match status" value="2"/>
</dbReference>
<evidence type="ECO:0000256" key="10">
    <source>
        <dbReference type="ARBA" id="ARBA00047984"/>
    </source>
</evidence>
<dbReference type="Proteomes" id="UP001154078">
    <property type="component" value="Chromosome 1"/>
</dbReference>
<dbReference type="Pfam" id="PF21634">
    <property type="entry name" value="MOV-10_beta-barrel"/>
    <property type="match status" value="1"/>
</dbReference>
<accession>A0A9P0ARF8</accession>
<dbReference type="InterPro" id="IPR049080">
    <property type="entry name" value="MOV-10-like_beta-barrel"/>
</dbReference>
<evidence type="ECO:0000256" key="3">
    <source>
        <dbReference type="ARBA" id="ARBA00012552"/>
    </source>
</evidence>
<dbReference type="InterPro" id="IPR047187">
    <property type="entry name" value="SF1_C_Upf1"/>
</dbReference>
<gene>
    <name evidence="15" type="ORF">MELIAE_LOCUS646</name>
</gene>
<comment type="similarity">
    <text evidence="2">Belongs to the DNA2/NAM7 helicase family. SDE3 subfamily.</text>
</comment>
<evidence type="ECO:0000313" key="16">
    <source>
        <dbReference type="Proteomes" id="UP001154078"/>
    </source>
</evidence>
<evidence type="ECO:0000256" key="4">
    <source>
        <dbReference type="ARBA" id="ARBA00022490"/>
    </source>
</evidence>
<comment type="subcellular location">
    <subcellularLocation>
        <location evidence="1">Cytoplasm</location>
    </subcellularLocation>
</comment>
<dbReference type="CDD" id="cd18078">
    <property type="entry name" value="DEXXQc_Mov10L1"/>
    <property type="match status" value="1"/>
</dbReference>
<evidence type="ECO:0000259" key="11">
    <source>
        <dbReference type="Pfam" id="PF13086"/>
    </source>
</evidence>
<dbReference type="PANTHER" id="PTHR45418">
    <property type="entry name" value="CANCER/TESTIS ANTIGEN 55"/>
    <property type="match status" value="1"/>
</dbReference>
<protein>
    <recommendedName>
        <fullName evidence="3">RNA helicase</fullName>
        <ecNumber evidence="3">3.6.4.13</ecNumber>
    </recommendedName>
</protein>
<keyword evidence="8" id="KW-0067">ATP-binding</keyword>
<keyword evidence="9" id="KW-0943">RNA-mediated gene silencing</keyword>
<evidence type="ECO:0000313" key="15">
    <source>
        <dbReference type="EMBL" id="CAH0546496.1"/>
    </source>
</evidence>
<evidence type="ECO:0000256" key="5">
    <source>
        <dbReference type="ARBA" id="ARBA00022741"/>
    </source>
</evidence>
<organism evidence="15 16">
    <name type="scientific">Brassicogethes aeneus</name>
    <name type="common">Rape pollen beetle</name>
    <name type="synonym">Meligethes aeneus</name>
    <dbReference type="NCBI Taxonomy" id="1431903"/>
    <lineage>
        <taxon>Eukaryota</taxon>
        <taxon>Metazoa</taxon>
        <taxon>Ecdysozoa</taxon>
        <taxon>Arthropoda</taxon>
        <taxon>Hexapoda</taxon>
        <taxon>Insecta</taxon>
        <taxon>Pterygota</taxon>
        <taxon>Neoptera</taxon>
        <taxon>Endopterygota</taxon>
        <taxon>Coleoptera</taxon>
        <taxon>Polyphaga</taxon>
        <taxon>Cucujiformia</taxon>
        <taxon>Nitidulidae</taxon>
        <taxon>Meligethinae</taxon>
        <taxon>Brassicogethes</taxon>
    </lineage>
</organism>
<dbReference type="SUPFAM" id="SSF52540">
    <property type="entry name" value="P-loop containing nucleoside triphosphate hydrolases"/>
    <property type="match status" value="1"/>
</dbReference>
<dbReference type="CDD" id="cd18808">
    <property type="entry name" value="SF1_C_Upf1"/>
    <property type="match status" value="1"/>
</dbReference>
<evidence type="ECO:0000256" key="2">
    <source>
        <dbReference type="ARBA" id="ARBA00005601"/>
    </source>
</evidence>
<comment type="catalytic activity">
    <reaction evidence="10">
        <text>ATP + H2O = ADP + phosphate + H(+)</text>
        <dbReference type="Rhea" id="RHEA:13065"/>
        <dbReference type="ChEBI" id="CHEBI:15377"/>
        <dbReference type="ChEBI" id="CHEBI:15378"/>
        <dbReference type="ChEBI" id="CHEBI:30616"/>
        <dbReference type="ChEBI" id="CHEBI:43474"/>
        <dbReference type="ChEBI" id="CHEBI:456216"/>
        <dbReference type="EC" id="3.6.4.13"/>
    </reaction>
</comment>
<keyword evidence="4" id="KW-0963">Cytoplasm</keyword>
<dbReference type="Pfam" id="PF21635">
    <property type="entry name" value="Mov-10_helical"/>
    <property type="match status" value="1"/>
</dbReference>
<dbReference type="Pfam" id="PF13087">
    <property type="entry name" value="AAA_12"/>
    <property type="match status" value="1"/>
</dbReference>
<sequence length="1107" mass="125369">MFFNWFGFWRRLFSFIWDSKPKLLSIEEACDILNQDEEENLEPIAIPEEENVNEYDTCLKKGIITFKNENKYQIDDLYEFESNAENLYIGSRVSYKIFITNCTIKVTDVKLIENDWDVDETGKSTWCSRIMVCKVVKRENRNVILEPGDVTVDLDKISIEFIPIIGDWVEIHVKSEVDINITDFSGKILEIDKVNAVRPHIKNCVITSYNAKDNFGILNKNIYFLSTCLPYGYIPQANDKVIAEIIESDQGTCVWRALKILPEALAAKKEQITDVKESDLVYAHEHINISSESVELTGLNLKTQFFVLIENISDEVFLIKSVGFKAPSQSKVTSNVQDYTLDAKEIKKICCDCESKSMGDSRDLIEIDFGEFKIGYWVSITVGRQSSFESVKCIRKGSKYLNNYSNEIIAGQRVTSAPRFCSVKIPDYTLPRKLLDIFNRFTFRDAANIQSELQAYKPSLFNNLTLMNYEDKFHTLLYLEEISEKLALQNYDQDLACFIRNGEYLMLEINNLKERRPSLLVGDKIIASDPTKQDNKDFEGFIHKVGGNHVYLKFSPMFHDSYNGEDYSIRAVCGRGSLRSMHHAIFLAVKMLGKDILFCTQLTERELQVNLRSEEKQITRRQALEKMYKLKNKTPVKETAQPKSIDWYNESLNCYQKEAVKNILLGVARPLPYVIFGPPGTGKTVTIIETILQLLRMIPHCRLLVSAPSNSASDLIALRLINSGVLKPGDLVRVISFSYLMSELLPGELVPYSATLSLGREGTVPSAEVLKTGMTLGCSSSAIGRHRITVSTCGSAGRLFQMGFKRGHFSHIVVDESGQASEPEVLIPVTFLDKYNGQVILAGDPVQLGPVISNPFASDNGLGESFLERLLNRFPYVPDFESFPETSGYDPRLVTKLRYNYRSLEPLLNLTSSLFYNNDLLVTVSSEDSKEAKTLAKLKDILPLGSNSEPPCIVFHGVDGEQCRSNDSPSWYNPHEAAQVFYYINELYRMGLESKDIGVITPYVKQSREVRLILTEAEFDCPKIGTVEEFQGQEFNVVLVSTVRSSSEKADDLNFISCPRRINVTISRAKCLLIIIGNPNVLSKNIVWRSVINYCISNGAYTGCQMY</sequence>
<evidence type="ECO:0000259" key="13">
    <source>
        <dbReference type="Pfam" id="PF21634"/>
    </source>
</evidence>
<keyword evidence="16" id="KW-1185">Reference proteome</keyword>
<evidence type="ECO:0000259" key="14">
    <source>
        <dbReference type="Pfam" id="PF21635"/>
    </source>
</evidence>
<keyword evidence="7" id="KW-0347">Helicase</keyword>
<keyword evidence="5" id="KW-0547">Nucleotide-binding</keyword>
<proteinExistence type="inferred from homology"/>
<feature type="domain" description="Helicase MOV-10-like beta-barrel" evidence="13">
    <location>
        <begin position="500"/>
        <end position="564"/>
    </location>
</feature>
<evidence type="ECO:0000256" key="9">
    <source>
        <dbReference type="ARBA" id="ARBA00023158"/>
    </source>
</evidence>
<dbReference type="EC" id="3.6.4.13" evidence="3"/>
<feature type="domain" description="DNA2/NAM7 helicase helicase" evidence="11">
    <location>
        <begin position="652"/>
        <end position="735"/>
    </location>
</feature>
<evidence type="ECO:0000256" key="6">
    <source>
        <dbReference type="ARBA" id="ARBA00022801"/>
    </source>
</evidence>
<dbReference type="GO" id="GO:0005524">
    <property type="term" value="F:ATP binding"/>
    <property type="evidence" value="ECO:0007669"/>
    <property type="project" value="UniProtKB-KW"/>
</dbReference>
<feature type="domain" description="DNA2/NAM7 helicase-like C-terminal" evidence="12">
    <location>
        <begin position="891"/>
        <end position="1079"/>
    </location>
</feature>
<name>A0A9P0ARF8_BRAAE</name>
<dbReference type="GO" id="GO:0016787">
    <property type="term" value="F:hydrolase activity"/>
    <property type="evidence" value="ECO:0007669"/>
    <property type="project" value="UniProtKB-KW"/>
</dbReference>
<dbReference type="GO" id="GO:0003724">
    <property type="term" value="F:RNA helicase activity"/>
    <property type="evidence" value="ECO:0007669"/>
    <property type="project" value="UniProtKB-EC"/>
</dbReference>
<dbReference type="EMBL" id="OV121132">
    <property type="protein sequence ID" value="CAH0546496.1"/>
    <property type="molecule type" value="Genomic_DNA"/>
</dbReference>
<evidence type="ECO:0000256" key="8">
    <source>
        <dbReference type="ARBA" id="ARBA00022840"/>
    </source>
</evidence>
<dbReference type="AlphaFoldDB" id="A0A9P0ARF8"/>
<dbReference type="Gene3D" id="3.40.50.300">
    <property type="entry name" value="P-loop containing nucleotide triphosphate hydrolases"/>
    <property type="match status" value="2"/>
</dbReference>
<feature type="domain" description="Helicase MOV-10 helical" evidence="14">
    <location>
        <begin position="426"/>
        <end position="482"/>
    </location>
</feature>
<keyword evidence="6" id="KW-0378">Hydrolase</keyword>
<feature type="domain" description="DNA2/NAM7 helicase helicase" evidence="11">
    <location>
        <begin position="780"/>
        <end position="852"/>
    </location>
</feature>
<dbReference type="InterPro" id="IPR049079">
    <property type="entry name" value="Mov-10_helical"/>
</dbReference>
<evidence type="ECO:0000256" key="1">
    <source>
        <dbReference type="ARBA" id="ARBA00004496"/>
    </source>
</evidence>
<evidence type="ECO:0000256" key="7">
    <source>
        <dbReference type="ARBA" id="ARBA00022806"/>
    </source>
</evidence>
<reference evidence="15" key="1">
    <citation type="submission" date="2021-12" db="EMBL/GenBank/DDBJ databases">
        <authorList>
            <person name="King R."/>
        </authorList>
    </citation>
    <scope>NUCLEOTIDE SEQUENCE</scope>
</reference>